<evidence type="ECO:0000259" key="9">
    <source>
        <dbReference type="PROSITE" id="PS50048"/>
    </source>
</evidence>
<dbReference type="InterPro" id="IPR001138">
    <property type="entry name" value="Zn2Cys6_DnaBD"/>
</dbReference>
<dbReference type="Pfam" id="PF04082">
    <property type="entry name" value="Fungal_trans"/>
    <property type="match status" value="1"/>
</dbReference>
<dbReference type="PROSITE" id="PS00463">
    <property type="entry name" value="ZN2_CY6_FUNGAL_1"/>
    <property type="match status" value="1"/>
</dbReference>
<evidence type="ECO:0000256" key="1">
    <source>
        <dbReference type="ARBA" id="ARBA00004123"/>
    </source>
</evidence>
<proteinExistence type="predicted"/>
<dbReference type="GO" id="GO:0005634">
    <property type="term" value="C:nucleus"/>
    <property type="evidence" value="ECO:0007669"/>
    <property type="project" value="UniProtKB-SubCell"/>
</dbReference>
<protein>
    <recommendedName>
        <fullName evidence="9">Zn(2)-C6 fungal-type domain-containing protein</fullName>
    </recommendedName>
</protein>
<evidence type="ECO:0000313" key="11">
    <source>
        <dbReference type="Proteomes" id="UP000799437"/>
    </source>
</evidence>
<evidence type="ECO:0000256" key="2">
    <source>
        <dbReference type="ARBA" id="ARBA00022723"/>
    </source>
</evidence>
<name>A0A6A6W380_9PEZI</name>
<dbReference type="InterPro" id="IPR051615">
    <property type="entry name" value="Transcr_Regulatory_Elem"/>
</dbReference>
<dbReference type="InterPro" id="IPR036864">
    <property type="entry name" value="Zn2-C6_fun-type_DNA-bd_sf"/>
</dbReference>
<dbReference type="GO" id="GO:0003677">
    <property type="term" value="F:DNA binding"/>
    <property type="evidence" value="ECO:0007669"/>
    <property type="project" value="UniProtKB-KW"/>
</dbReference>
<dbReference type="CDD" id="cd12148">
    <property type="entry name" value="fungal_TF_MHR"/>
    <property type="match status" value="1"/>
</dbReference>
<keyword evidence="7" id="KW-0539">Nucleus</keyword>
<dbReference type="SMART" id="SM00906">
    <property type="entry name" value="Fungal_trans"/>
    <property type="match status" value="1"/>
</dbReference>
<dbReference type="PROSITE" id="PS50048">
    <property type="entry name" value="ZN2_CY6_FUNGAL_2"/>
    <property type="match status" value="1"/>
</dbReference>
<feature type="domain" description="Zn(2)-C6 fungal-type" evidence="9">
    <location>
        <begin position="23"/>
        <end position="53"/>
    </location>
</feature>
<dbReference type="PANTHER" id="PTHR31313:SF85">
    <property type="entry name" value="ZN(II)2CYS6 TRANSCRIPTION FACTOR (EUROFUNG)"/>
    <property type="match status" value="1"/>
</dbReference>
<dbReference type="RefSeq" id="XP_033598887.1">
    <property type="nucleotide sequence ID" value="XM_033741970.1"/>
</dbReference>
<keyword evidence="6" id="KW-0804">Transcription</keyword>
<dbReference type="GO" id="GO:0008270">
    <property type="term" value="F:zinc ion binding"/>
    <property type="evidence" value="ECO:0007669"/>
    <property type="project" value="InterPro"/>
</dbReference>
<keyword evidence="4" id="KW-0805">Transcription regulation</keyword>
<sequence>MPKTRFEKARQTTRQQRQAYHLTCSNCRTRKMRCDGNQPMCGICQVYNDKCIYDKPPPMSQILAMAEKVAILERTIEDLRTSGSAHHAVLQPKYKTSPPSVLNASQDIKKSSQADASISQEVYFPSTSAIKDPRQSGTATERTQYPDSWQDHSLGTCQVPAQIQYWEEAAMQSAAVHLHLPPDKVAHLLQIHWIYIHPTFLFVPRQVFLRDCAIGGPLFSPALLCVICLHSTRFTDRNLSDELLARARLLLSKDMHQEPTIPTLQALILLSAREIGKGSVSLAWLYSGMGFRMAIDLGIFTKANNTSDSQIGCIRERLAWSCFLWDKAISLYLGRVPTLVEPPDFELGIPTDCSMEHDPWVPLGVGDASAIDGYRPTPSRIYSCFNNFCKLMVIVNDILLNLYNQKRSDNYSTVLAHIKSARHALDEWRKATPDHLKLDATDIRCPPPHILMQNLVYHTTVILVHRPFRDYEPCQKACREASADVENLLLLLERTDSFSHVTYMMAYCAYTAATVAVEDLKQGIPGSQERVDTYMRALHGCRSSCPGIQRSIDIALRSLDSYDLPRTAAPETSRLPLEAVQPVAEIIDLSMPAFPYPYMDASLLEASPTLDFNITQYASLDGFPQQWSSLTFDDFGDLLI</sequence>
<evidence type="ECO:0000256" key="6">
    <source>
        <dbReference type="ARBA" id="ARBA00023163"/>
    </source>
</evidence>
<feature type="region of interest" description="Disordered" evidence="8">
    <location>
        <begin position="83"/>
        <end position="103"/>
    </location>
</feature>
<comment type="subcellular location">
    <subcellularLocation>
        <location evidence="1">Nucleus</location>
    </subcellularLocation>
</comment>
<evidence type="ECO:0000256" key="7">
    <source>
        <dbReference type="ARBA" id="ARBA00023242"/>
    </source>
</evidence>
<dbReference type="GO" id="GO:0006351">
    <property type="term" value="P:DNA-templated transcription"/>
    <property type="evidence" value="ECO:0007669"/>
    <property type="project" value="InterPro"/>
</dbReference>
<dbReference type="OrthoDB" id="4161332at2759"/>
<keyword evidence="11" id="KW-1185">Reference proteome</keyword>
<dbReference type="GO" id="GO:0000981">
    <property type="term" value="F:DNA-binding transcription factor activity, RNA polymerase II-specific"/>
    <property type="evidence" value="ECO:0007669"/>
    <property type="project" value="InterPro"/>
</dbReference>
<evidence type="ECO:0000256" key="3">
    <source>
        <dbReference type="ARBA" id="ARBA00022833"/>
    </source>
</evidence>
<dbReference type="CDD" id="cd00067">
    <property type="entry name" value="GAL4"/>
    <property type="match status" value="1"/>
</dbReference>
<dbReference type="SMART" id="SM00066">
    <property type="entry name" value="GAL4"/>
    <property type="match status" value="1"/>
</dbReference>
<dbReference type="GeneID" id="54483024"/>
<evidence type="ECO:0000256" key="5">
    <source>
        <dbReference type="ARBA" id="ARBA00023125"/>
    </source>
</evidence>
<dbReference type="AlphaFoldDB" id="A0A6A6W380"/>
<evidence type="ECO:0000256" key="4">
    <source>
        <dbReference type="ARBA" id="ARBA00023015"/>
    </source>
</evidence>
<dbReference type="Gene3D" id="4.10.240.10">
    <property type="entry name" value="Zn(2)-C6 fungal-type DNA-binding domain"/>
    <property type="match status" value="1"/>
</dbReference>
<dbReference type="InterPro" id="IPR007219">
    <property type="entry name" value="XnlR_reg_dom"/>
</dbReference>
<organism evidence="10 11">
    <name type="scientific">Pseudovirgaria hyperparasitica</name>
    <dbReference type="NCBI Taxonomy" id="470096"/>
    <lineage>
        <taxon>Eukaryota</taxon>
        <taxon>Fungi</taxon>
        <taxon>Dikarya</taxon>
        <taxon>Ascomycota</taxon>
        <taxon>Pezizomycotina</taxon>
        <taxon>Dothideomycetes</taxon>
        <taxon>Dothideomycetes incertae sedis</taxon>
        <taxon>Acrospermales</taxon>
        <taxon>Acrospermaceae</taxon>
        <taxon>Pseudovirgaria</taxon>
    </lineage>
</organism>
<evidence type="ECO:0000256" key="8">
    <source>
        <dbReference type="SAM" id="MobiDB-lite"/>
    </source>
</evidence>
<keyword evidence="2" id="KW-0479">Metal-binding</keyword>
<evidence type="ECO:0000313" key="10">
    <source>
        <dbReference type="EMBL" id="KAF2756436.1"/>
    </source>
</evidence>
<dbReference type="Proteomes" id="UP000799437">
    <property type="component" value="Unassembled WGS sequence"/>
</dbReference>
<reference evidence="10" key="1">
    <citation type="journal article" date="2020" name="Stud. Mycol.">
        <title>101 Dothideomycetes genomes: a test case for predicting lifestyles and emergence of pathogens.</title>
        <authorList>
            <person name="Haridas S."/>
            <person name="Albert R."/>
            <person name="Binder M."/>
            <person name="Bloem J."/>
            <person name="Labutti K."/>
            <person name="Salamov A."/>
            <person name="Andreopoulos B."/>
            <person name="Baker S."/>
            <person name="Barry K."/>
            <person name="Bills G."/>
            <person name="Bluhm B."/>
            <person name="Cannon C."/>
            <person name="Castanera R."/>
            <person name="Culley D."/>
            <person name="Daum C."/>
            <person name="Ezra D."/>
            <person name="Gonzalez J."/>
            <person name="Henrissat B."/>
            <person name="Kuo A."/>
            <person name="Liang C."/>
            <person name="Lipzen A."/>
            <person name="Lutzoni F."/>
            <person name="Magnuson J."/>
            <person name="Mondo S."/>
            <person name="Nolan M."/>
            <person name="Ohm R."/>
            <person name="Pangilinan J."/>
            <person name="Park H.-J."/>
            <person name="Ramirez L."/>
            <person name="Alfaro M."/>
            <person name="Sun H."/>
            <person name="Tritt A."/>
            <person name="Yoshinaga Y."/>
            <person name="Zwiers L.-H."/>
            <person name="Turgeon B."/>
            <person name="Goodwin S."/>
            <person name="Spatafora J."/>
            <person name="Crous P."/>
            <person name="Grigoriev I."/>
        </authorList>
    </citation>
    <scope>NUCLEOTIDE SEQUENCE</scope>
    <source>
        <strain evidence="10">CBS 121739</strain>
    </source>
</reference>
<accession>A0A6A6W380</accession>
<gene>
    <name evidence="10" type="ORF">EJ05DRAFT_441135</name>
</gene>
<keyword evidence="3" id="KW-0862">Zinc</keyword>
<dbReference type="PANTHER" id="PTHR31313">
    <property type="entry name" value="TY1 ENHANCER ACTIVATOR"/>
    <property type="match status" value="1"/>
</dbReference>
<dbReference type="EMBL" id="ML996575">
    <property type="protein sequence ID" value="KAF2756436.1"/>
    <property type="molecule type" value="Genomic_DNA"/>
</dbReference>
<keyword evidence="5" id="KW-0238">DNA-binding</keyword>
<dbReference type="Pfam" id="PF00172">
    <property type="entry name" value="Zn_clus"/>
    <property type="match status" value="1"/>
</dbReference>
<dbReference type="SUPFAM" id="SSF57701">
    <property type="entry name" value="Zn2/Cys6 DNA-binding domain"/>
    <property type="match status" value="1"/>
</dbReference>